<keyword evidence="4" id="KW-0611">Plant defense</keyword>
<evidence type="ECO:0000313" key="10">
    <source>
        <dbReference type="Proteomes" id="UP000326396"/>
    </source>
</evidence>
<evidence type="ECO:0000313" key="9">
    <source>
        <dbReference type="EMBL" id="KAD3640994.1"/>
    </source>
</evidence>
<dbReference type="InterPro" id="IPR002182">
    <property type="entry name" value="NB-ARC"/>
</dbReference>
<feature type="domain" description="Disease resistance protein At4g27190-like leucine-rich repeats" evidence="8">
    <location>
        <begin position="1155"/>
        <end position="1295"/>
    </location>
</feature>
<feature type="compositionally biased region" description="Basic and acidic residues" evidence="6">
    <location>
        <begin position="1781"/>
        <end position="1793"/>
    </location>
</feature>
<dbReference type="InterPro" id="IPR050905">
    <property type="entry name" value="Plant_NBS-LRR"/>
</dbReference>
<dbReference type="InterPro" id="IPR057135">
    <property type="entry name" value="At4g27190-like_LRR"/>
</dbReference>
<dbReference type="Gene3D" id="3.40.50.300">
    <property type="entry name" value="P-loop containing nucleotide triphosphate hydrolases"/>
    <property type="match status" value="1"/>
</dbReference>
<dbReference type="Pfam" id="PF00931">
    <property type="entry name" value="NB-ARC"/>
    <property type="match status" value="1"/>
</dbReference>
<dbReference type="Pfam" id="PF23247">
    <property type="entry name" value="LRR_RPS2"/>
    <property type="match status" value="5"/>
</dbReference>
<feature type="domain" description="NB-ARC" evidence="7">
    <location>
        <begin position="161"/>
        <end position="326"/>
    </location>
</feature>
<dbReference type="SUPFAM" id="SSF52047">
    <property type="entry name" value="RNI-like"/>
    <property type="match status" value="4"/>
</dbReference>
<evidence type="ECO:0000259" key="8">
    <source>
        <dbReference type="Pfam" id="PF23247"/>
    </source>
</evidence>
<dbReference type="PANTHER" id="PTHR33463:SF96">
    <property type="entry name" value="LEUCINE-RICH REPEAT DOMAIN, L DOMAIN-LIKE PROTEIN-RELATED"/>
    <property type="match status" value="1"/>
</dbReference>
<name>A0A5N6MNX0_9ASTR</name>
<dbReference type="PRINTS" id="PR00364">
    <property type="entry name" value="DISEASERSIST"/>
</dbReference>
<dbReference type="InterPro" id="IPR032675">
    <property type="entry name" value="LRR_dom_sf"/>
</dbReference>
<accession>A0A5N6MNX0</accession>
<dbReference type="Gene3D" id="1.10.10.10">
    <property type="entry name" value="Winged helix-like DNA-binding domain superfamily/Winged helix DNA-binding domain"/>
    <property type="match status" value="1"/>
</dbReference>
<dbReference type="InterPro" id="IPR036388">
    <property type="entry name" value="WH-like_DNA-bd_sf"/>
</dbReference>
<reference evidence="9 10" key="1">
    <citation type="submission" date="2019-05" db="EMBL/GenBank/DDBJ databases">
        <title>Mikania micrantha, genome provides insights into the molecular mechanism of rapid growth.</title>
        <authorList>
            <person name="Liu B."/>
        </authorList>
    </citation>
    <scope>NUCLEOTIDE SEQUENCE [LARGE SCALE GENOMIC DNA]</scope>
    <source>
        <strain evidence="9">NLD-2019</strain>
        <tissue evidence="9">Leaf</tissue>
    </source>
</reference>
<comment type="similarity">
    <text evidence="1">Belongs to the disease resistance NB-LRR family.</text>
</comment>
<dbReference type="Gene3D" id="1.10.8.430">
    <property type="entry name" value="Helical domain of apoptotic protease-activating factors"/>
    <property type="match status" value="1"/>
</dbReference>
<evidence type="ECO:0000256" key="4">
    <source>
        <dbReference type="ARBA" id="ARBA00022821"/>
    </source>
</evidence>
<evidence type="ECO:0000256" key="2">
    <source>
        <dbReference type="ARBA" id="ARBA00022614"/>
    </source>
</evidence>
<evidence type="ECO:0000256" key="1">
    <source>
        <dbReference type="ARBA" id="ARBA00008894"/>
    </source>
</evidence>
<feature type="domain" description="Disease resistance protein At4g27190-like leucine-rich repeats" evidence="8">
    <location>
        <begin position="1481"/>
        <end position="1612"/>
    </location>
</feature>
<comment type="caution">
    <text evidence="9">The sequence shown here is derived from an EMBL/GenBank/DDBJ whole genome shotgun (WGS) entry which is preliminary data.</text>
</comment>
<organism evidence="9 10">
    <name type="scientific">Mikania micrantha</name>
    <name type="common">bitter vine</name>
    <dbReference type="NCBI Taxonomy" id="192012"/>
    <lineage>
        <taxon>Eukaryota</taxon>
        <taxon>Viridiplantae</taxon>
        <taxon>Streptophyta</taxon>
        <taxon>Embryophyta</taxon>
        <taxon>Tracheophyta</taxon>
        <taxon>Spermatophyta</taxon>
        <taxon>Magnoliopsida</taxon>
        <taxon>eudicotyledons</taxon>
        <taxon>Gunneridae</taxon>
        <taxon>Pentapetalae</taxon>
        <taxon>asterids</taxon>
        <taxon>campanulids</taxon>
        <taxon>Asterales</taxon>
        <taxon>Asteraceae</taxon>
        <taxon>Asteroideae</taxon>
        <taxon>Heliantheae alliance</taxon>
        <taxon>Eupatorieae</taxon>
        <taxon>Mikania</taxon>
    </lineage>
</organism>
<dbReference type="Gene3D" id="3.80.10.10">
    <property type="entry name" value="Ribonuclease Inhibitor"/>
    <property type="match status" value="5"/>
</dbReference>
<dbReference type="GO" id="GO:0043531">
    <property type="term" value="F:ADP binding"/>
    <property type="evidence" value="ECO:0007669"/>
    <property type="project" value="InterPro"/>
</dbReference>
<dbReference type="InterPro" id="IPR042197">
    <property type="entry name" value="Apaf_helical"/>
</dbReference>
<dbReference type="SUPFAM" id="SSF52058">
    <property type="entry name" value="L domain-like"/>
    <property type="match status" value="1"/>
</dbReference>
<keyword evidence="2" id="KW-0433">Leucine-rich repeat</keyword>
<dbReference type="InterPro" id="IPR027417">
    <property type="entry name" value="P-loop_NTPase"/>
</dbReference>
<gene>
    <name evidence="9" type="ORF">E3N88_30217</name>
</gene>
<keyword evidence="5" id="KW-0547">Nucleotide-binding</keyword>
<feature type="domain" description="Disease resistance protein At4g27190-like leucine-rich repeats" evidence="8">
    <location>
        <begin position="884"/>
        <end position="1032"/>
    </location>
</feature>
<feature type="region of interest" description="Disordered" evidence="6">
    <location>
        <begin position="1773"/>
        <end position="1793"/>
    </location>
</feature>
<protein>
    <submittedName>
        <fullName evidence="9">Uncharacterized protein</fullName>
    </submittedName>
</protein>
<dbReference type="PANTHER" id="PTHR33463">
    <property type="entry name" value="NB-ARC DOMAIN-CONTAINING PROTEIN-RELATED"/>
    <property type="match status" value="1"/>
</dbReference>
<sequence>MDFISPIVIPAVESLILPIKKPLCFLVSSKKYVKDMKKEMDMLKFTEDDIKEKKKTADSNSHEVSHHVSAWLEDAKNMKDKTQNIQTSGIRWFNVAKRYKTGKQCYAISREIKALIDRNKNDLNWTTEQKSLAKVLSNVAPSVDHDGTQFIFGSRELIFKEALKSLQPSNETHKMIALCGMGGVGKTTMMEQLKKAVKDPKMFDWVIKVVIGENTDPISLQQAIAQYIGKDLTETNKDARAERLREKLVDMSDDGKKKVLVIMDDIWKEVDLKDVGLSPLPNGFKLLLTSRFEYVCTQMGVKSDSIFNLRVLNDVEAKTLFFGVVGRLSEGDDDLELQKVGEGIVKKCGGLPIAIITIAKSLSGNIKEAWQKALWRLQKDDLKDLESITHRIFEMSYENLKEDDDKAIFLLCGLFPYDFDIRIEDLLRYGWGLNFFKDVKNLATARRHLKICVNNLIRANLLIESDHIGYVKMHDLARAFVLSNVSKVKQASIVNHDNIKDTNESNYERILFKCTGMSEFPQHFNYSKLSLLILMDGNKILKFQEDIYERMKKLQVVSYENLGIPLPPVTFQHLTKLQTLCLHSCSLVNDVSFLGSLSNLEILSFANCNITQLPSTIGKLKKLKLLDLTGCVDLSIDDGVFQDLGNLEELYMRAYNGSPIRFTDANCDEFEKLSQQLFALELEFFENKAQPKNVSFKNLNRFRISIGCELEYDENDSFRNTIDLAIDCNELIECEISDLFEETEELHLHMSDMKHLADVSMDHSLSSLRVLHVYKCADLTYLFPIHVASGLKKLERLIVSECPVLKALAGDDNGVGVIKFQKLNFMSLEGLPNMVSLCDNGIELPEMVELILDSLPNFTSIYPDSNTSSPMQSLLNKEVVIPKLEKLDISRMENLKQIWPCQISTIEKNSVSLLRQITVRECDNLVNLFPNNPLPLLNHLEELEVHECGSVQVLFNIDFKSFCEMEGYVSRLRSIRVVDTWKLKEIWRMEGLNNTKIVIDGFKCVERIEIDRCYNFKNVSTPTTAYFDLRALTTYISYSTGKDLEEGVMTNESTESSDEEVNVISDMDSYNLNVTYPSYLLHACHHLQHLQIGDDERVEVVFDMDSSSSTVLPTIQDTRSPPLLPYLNVLELYQLKEMSHVWKCNWNKFTMPQHQPLEFPFQNMTDISLWNCHKIKYLFSPLMAKYISNLKWVSIDECDSIEEVISQRDDENGDNTTSSHKNITLFPHLDILVLSNLSCLKHIDKGTQVIGACWSLCQYSKQISLHNCDTISSLIPWYAATQMKRLEKLKIKYCKSMMEVFESDSIDRNANNVDEGSDILTSPTLRNITTVVPQLSNLKSMCITKCDRVSHVLTFSTLESLKQLIELRIERCYGIQVIVKEEHEASSKLVVFPRLETLELDDLPNLKAFFFGTNSFRWSSLDNVMINDCPQLMMFTSGKSYTPKLQYIRTSLGKHNLECGLNFQTAFSSSDPAISRGMPCSFYNLVELFMSDSDAATVIPSNVLLQLQKLEVINLKSCNSIEEVFEVGPEGTNSSGFNEPQSVVKVPNLRQVNLEWLDGLKYLWKSNLWMVLEFPNLTSVSIQRCDSLEHVFTSSMVGCLLQLQDLHISMCDNIEVIVKEEDDFDAKVNEIVLPCLKSIKLEYLTSLRGFWLGNETFSWPFLDTLQINECPSITSFTNGHLATPKLKVINTSIGLCNVREDLNSFIKAKQEEVYTRKRKQGKPVDANVDLGIFESDTKPTAAYPTSLTNQKENHFGAKRALLSNWKVMRQRRTTNFGGGEHGGKSRRDSRDQYTCDPQEISIKQTETSMT</sequence>
<evidence type="ECO:0000259" key="7">
    <source>
        <dbReference type="Pfam" id="PF00931"/>
    </source>
</evidence>
<evidence type="ECO:0000256" key="3">
    <source>
        <dbReference type="ARBA" id="ARBA00022737"/>
    </source>
</evidence>
<evidence type="ECO:0000256" key="5">
    <source>
        <dbReference type="ARBA" id="ARBA00022840"/>
    </source>
</evidence>
<keyword evidence="5" id="KW-0067">ATP-binding</keyword>
<evidence type="ECO:0000256" key="6">
    <source>
        <dbReference type="SAM" id="MobiDB-lite"/>
    </source>
</evidence>
<feature type="domain" description="Disease resistance protein At4g27190-like leucine-rich repeats" evidence="8">
    <location>
        <begin position="744"/>
        <end position="840"/>
    </location>
</feature>
<keyword evidence="10" id="KW-1185">Reference proteome</keyword>
<keyword evidence="3" id="KW-0677">Repeat</keyword>
<dbReference type="EMBL" id="SZYD01000015">
    <property type="protein sequence ID" value="KAD3640994.1"/>
    <property type="molecule type" value="Genomic_DNA"/>
</dbReference>
<dbReference type="GO" id="GO:0006952">
    <property type="term" value="P:defense response"/>
    <property type="evidence" value="ECO:0007669"/>
    <property type="project" value="UniProtKB-KW"/>
</dbReference>
<dbReference type="GO" id="GO:0005524">
    <property type="term" value="F:ATP binding"/>
    <property type="evidence" value="ECO:0007669"/>
    <property type="project" value="UniProtKB-KW"/>
</dbReference>
<dbReference type="Proteomes" id="UP000326396">
    <property type="component" value="Linkage Group LG5"/>
</dbReference>
<dbReference type="OrthoDB" id="3794806at2759"/>
<feature type="domain" description="Disease resistance protein At4g27190-like leucine-rich repeats" evidence="8">
    <location>
        <begin position="1334"/>
        <end position="1433"/>
    </location>
</feature>
<proteinExistence type="inferred from homology"/>
<dbReference type="SUPFAM" id="SSF52540">
    <property type="entry name" value="P-loop containing nucleoside triphosphate hydrolases"/>
    <property type="match status" value="1"/>
</dbReference>